<comment type="subcellular location">
    <subcellularLocation>
        <location evidence="1">Membrane</location>
        <topology evidence="1">Multi-pass membrane protein</topology>
    </subcellularLocation>
</comment>
<keyword evidence="5" id="KW-0808">Transferase</keyword>
<feature type="domain" description="Palmitoyltransferase DHHC" evidence="7">
    <location>
        <begin position="473"/>
        <end position="520"/>
    </location>
</feature>
<feature type="transmembrane region" description="Helical" evidence="5">
    <location>
        <begin position="445"/>
        <end position="466"/>
    </location>
</feature>
<dbReference type="Proteomes" id="UP000515125">
    <property type="component" value="Unplaced"/>
</dbReference>
<evidence type="ECO:0000313" key="9">
    <source>
        <dbReference type="RefSeq" id="XP_026191873.1"/>
    </source>
</evidence>
<dbReference type="PANTHER" id="PTHR48125">
    <property type="entry name" value="LP07818P1"/>
    <property type="match status" value="1"/>
</dbReference>
<dbReference type="GO" id="GO:0016020">
    <property type="term" value="C:membrane"/>
    <property type="evidence" value="ECO:0007669"/>
    <property type="project" value="UniProtKB-SubCell"/>
</dbReference>
<evidence type="ECO:0000256" key="2">
    <source>
        <dbReference type="ARBA" id="ARBA00022692"/>
    </source>
</evidence>
<dbReference type="PANTHER" id="PTHR48125:SF10">
    <property type="entry name" value="OS12G0136300 PROTEIN"/>
    <property type="match status" value="1"/>
</dbReference>
<dbReference type="GO" id="GO:0019706">
    <property type="term" value="F:protein-cysteine S-palmitoyltransferase activity"/>
    <property type="evidence" value="ECO:0007669"/>
    <property type="project" value="UniProtKB-EC"/>
</dbReference>
<dbReference type="OrthoDB" id="349484at2759"/>
<keyword evidence="8" id="KW-1185">Reference proteome</keyword>
<gene>
    <name evidence="9" type="primary">LOC113147017</name>
</gene>
<accession>A0A6P6RVI8</accession>
<feature type="compositionally biased region" description="Basic residues" evidence="6">
    <location>
        <begin position="203"/>
        <end position="217"/>
    </location>
</feature>
<feature type="region of interest" description="Disordered" evidence="6">
    <location>
        <begin position="132"/>
        <end position="171"/>
    </location>
</feature>
<dbReference type="EC" id="2.3.1.225" evidence="5"/>
<feature type="compositionally biased region" description="Low complexity" evidence="6">
    <location>
        <begin position="338"/>
        <end position="364"/>
    </location>
</feature>
<evidence type="ECO:0000259" key="7">
    <source>
        <dbReference type="Pfam" id="PF01529"/>
    </source>
</evidence>
<evidence type="ECO:0000256" key="1">
    <source>
        <dbReference type="ARBA" id="ARBA00004141"/>
    </source>
</evidence>
<dbReference type="RefSeq" id="XP_026191873.1">
    <property type="nucleotide sequence ID" value="XM_026336088.1"/>
</dbReference>
<reference evidence="9" key="1">
    <citation type="submission" date="2025-08" db="UniProtKB">
        <authorList>
            <consortium name="RefSeq"/>
        </authorList>
    </citation>
    <scope>IDENTIFICATION</scope>
</reference>
<name>A0A6P6RVI8_9EIME</name>
<feature type="region of interest" description="Disordered" evidence="6">
    <location>
        <begin position="186"/>
        <end position="231"/>
    </location>
</feature>
<keyword evidence="5" id="KW-0012">Acyltransferase</keyword>
<sequence>MPLSAHWERCVTPIEAADERRCRLPAHTGGPPPSRGTVAATAFSPYCRMDSANGSTYVAHEDEGGSQSLPSPDVEWPDGDATAAAVAAAAVAVAAAAAPFAAGEAPAAVAAAPPALEGASAAAEGTWGGGLMQGAAGTAAGATAPSDIPTERRRHHRSGRAGGNARSGRNVRVGATSAVLAGVSTAGDSRRRFDGRTSASFRRGGKPRRRAHKKGRDARRQQQLQQQQPQPLRLTSEVLMQLEARTSSRVHECVHVGVVQGVCVWLVVCLLACAVVESGLGVSGEEALAPSGGSARGSRSLSFFWLVKHRAEQNREAAGDARRQAAFQRAEAACRDSAAGAAGEPAPVEVDECSSQSQRSSEVSTKGTVNHKCREDDVRINLCENPSDLWYGLKMQDGRPVIVHSRAVSSRPSWAAGAAAVLAAIAAAAARAAPTAAAAAAAHAAVAAAAATAAAPLAAGAAAAAAAAAPAGPWINNCVGFLNQKYFLLFLVYVNLMCCTAFVVLVCRVVTCVDTAAAEGFEGTAWTADQSSILPEGMPSSVAEYGDAIQETAKYRAEPYAEQLSAEASNRRWRIPQSSHASRELPEEAVEAVAAGWVAAAGGQSFCWYTADSLPSNTEPFAWILLSCYMPQCDVTLQSAVFGAVSSWSGSTLGTSRAALCRRLGARAYCWNCMRLRP</sequence>
<feature type="transmembrane region" description="Helical" evidence="5">
    <location>
        <begin position="414"/>
        <end position="433"/>
    </location>
</feature>
<evidence type="ECO:0000256" key="5">
    <source>
        <dbReference type="RuleBase" id="RU079119"/>
    </source>
</evidence>
<dbReference type="InterPro" id="IPR001594">
    <property type="entry name" value="Palmitoyltrfase_DHHC"/>
</dbReference>
<evidence type="ECO:0000256" key="3">
    <source>
        <dbReference type="ARBA" id="ARBA00022989"/>
    </source>
</evidence>
<feature type="compositionally biased region" description="Low complexity" evidence="6">
    <location>
        <begin position="221"/>
        <end position="231"/>
    </location>
</feature>
<keyword evidence="2 5" id="KW-0812">Transmembrane</keyword>
<dbReference type="Pfam" id="PF01529">
    <property type="entry name" value="DHHC"/>
    <property type="match status" value="1"/>
</dbReference>
<comment type="domain">
    <text evidence="5">The DHHC domain is required for palmitoyltransferase activity.</text>
</comment>
<dbReference type="PROSITE" id="PS50216">
    <property type="entry name" value="DHHC"/>
    <property type="match status" value="1"/>
</dbReference>
<dbReference type="GeneID" id="113147017"/>
<evidence type="ECO:0000313" key="8">
    <source>
        <dbReference type="Proteomes" id="UP000515125"/>
    </source>
</evidence>
<proteinExistence type="inferred from homology"/>
<protein>
    <recommendedName>
        <fullName evidence="5">Palmitoyltransferase</fullName>
        <ecNumber evidence="5">2.3.1.225</ecNumber>
    </recommendedName>
</protein>
<comment type="catalytic activity">
    <reaction evidence="5">
        <text>L-cysteinyl-[protein] + hexadecanoyl-CoA = S-hexadecanoyl-L-cysteinyl-[protein] + CoA</text>
        <dbReference type="Rhea" id="RHEA:36683"/>
        <dbReference type="Rhea" id="RHEA-COMP:10131"/>
        <dbReference type="Rhea" id="RHEA-COMP:11032"/>
        <dbReference type="ChEBI" id="CHEBI:29950"/>
        <dbReference type="ChEBI" id="CHEBI:57287"/>
        <dbReference type="ChEBI" id="CHEBI:57379"/>
        <dbReference type="ChEBI" id="CHEBI:74151"/>
        <dbReference type="EC" id="2.3.1.225"/>
    </reaction>
</comment>
<evidence type="ECO:0000256" key="6">
    <source>
        <dbReference type="SAM" id="MobiDB-lite"/>
    </source>
</evidence>
<feature type="compositionally biased region" description="Low complexity" evidence="6">
    <location>
        <begin position="133"/>
        <end position="144"/>
    </location>
</feature>
<dbReference type="AlphaFoldDB" id="A0A6P6RVI8"/>
<keyword evidence="3 5" id="KW-1133">Transmembrane helix</keyword>
<organism evidence="8 9">
    <name type="scientific">Cyclospora cayetanensis</name>
    <dbReference type="NCBI Taxonomy" id="88456"/>
    <lineage>
        <taxon>Eukaryota</taxon>
        <taxon>Sar</taxon>
        <taxon>Alveolata</taxon>
        <taxon>Apicomplexa</taxon>
        <taxon>Conoidasida</taxon>
        <taxon>Coccidia</taxon>
        <taxon>Eucoccidiorida</taxon>
        <taxon>Eimeriorina</taxon>
        <taxon>Eimeriidae</taxon>
        <taxon>Cyclospora</taxon>
    </lineage>
</organism>
<feature type="transmembrane region" description="Helical" evidence="5">
    <location>
        <begin position="486"/>
        <end position="507"/>
    </location>
</feature>
<comment type="similarity">
    <text evidence="5">Belongs to the DHHC palmitoyltransferase family.</text>
</comment>
<keyword evidence="4 5" id="KW-0472">Membrane</keyword>
<evidence type="ECO:0000256" key="4">
    <source>
        <dbReference type="ARBA" id="ARBA00023136"/>
    </source>
</evidence>
<feature type="region of interest" description="Disordered" evidence="6">
    <location>
        <begin position="338"/>
        <end position="368"/>
    </location>
</feature>